<dbReference type="InterPro" id="IPR010016">
    <property type="entry name" value="PxpB"/>
</dbReference>
<dbReference type="Pfam" id="PF02682">
    <property type="entry name" value="CT_C_D"/>
    <property type="match status" value="1"/>
</dbReference>
<protein>
    <submittedName>
        <fullName evidence="5">Inhibitor of KinA</fullName>
    </submittedName>
</protein>
<dbReference type="PANTHER" id="PTHR34698">
    <property type="entry name" value="5-OXOPROLINASE SUBUNIT B"/>
    <property type="match status" value="1"/>
</dbReference>
<dbReference type="SUPFAM" id="SSF50891">
    <property type="entry name" value="Cyclophilin-like"/>
    <property type="match status" value="1"/>
</dbReference>
<dbReference type="PANTHER" id="PTHR34698:SF2">
    <property type="entry name" value="5-OXOPROLINASE SUBUNIT B"/>
    <property type="match status" value="1"/>
</dbReference>
<dbReference type="AlphaFoldDB" id="A0A1I0CMT5"/>
<sequence>MKYQLYPLGDQAIVIDLGDSINKDIHQRVRTVMLQLDEQSFDWMIEYVSSFTSVTIYYDPIKVIKAQSCSSPTLPYDFVAQTINRLLQTSEPKRITDPQVVEIPVLYGGKAGPDLKEVAQYNRLAPKEVIDIHTSKAYFVYMIGFAPGFPYLGGMSKRIAMPRKPTPRLSIPAGSVGIAGEQTGIYPIATPGGWQIIGQTPVKLFTPSYSPPSLLQAGDSIRFTSITAEEFEALGDKHD</sequence>
<keyword evidence="3" id="KW-0067">ATP-binding</keyword>
<dbReference type="STRING" id="237682.SAMN05421676_103228"/>
<dbReference type="Proteomes" id="UP000199095">
    <property type="component" value="Unassembled WGS sequence"/>
</dbReference>
<dbReference type="InterPro" id="IPR003833">
    <property type="entry name" value="CT_C_D"/>
</dbReference>
<evidence type="ECO:0000256" key="3">
    <source>
        <dbReference type="ARBA" id="ARBA00022840"/>
    </source>
</evidence>
<keyword evidence="6" id="KW-1185">Reference proteome</keyword>
<dbReference type="SMART" id="SM00796">
    <property type="entry name" value="AHS1"/>
    <property type="match status" value="1"/>
</dbReference>
<proteinExistence type="predicted"/>
<dbReference type="Gene3D" id="2.40.100.10">
    <property type="entry name" value="Cyclophilin-like"/>
    <property type="match status" value="1"/>
</dbReference>
<evidence type="ECO:0000256" key="1">
    <source>
        <dbReference type="ARBA" id="ARBA00022741"/>
    </source>
</evidence>
<dbReference type="GO" id="GO:0005524">
    <property type="term" value="F:ATP binding"/>
    <property type="evidence" value="ECO:0007669"/>
    <property type="project" value="UniProtKB-KW"/>
</dbReference>
<evidence type="ECO:0000313" key="6">
    <source>
        <dbReference type="Proteomes" id="UP000199095"/>
    </source>
</evidence>
<keyword evidence="2" id="KW-0378">Hydrolase</keyword>
<evidence type="ECO:0000259" key="4">
    <source>
        <dbReference type="SMART" id="SM00796"/>
    </source>
</evidence>
<dbReference type="NCBIfam" id="TIGR00370">
    <property type="entry name" value="5-oxoprolinase subunit PxpB"/>
    <property type="match status" value="1"/>
</dbReference>
<feature type="domain" description="Carboxyltransferase" evidence="4">
    <location>
        <begin position="3"/>
        <end position="215"/>
    </location>
</feature>
<dbReference type="EMBL" id="FOHJ01000003">
    <property type="protein sequence ID" value="SET21027.1"/>
    <property type="molecule type" value="Genomic_DNA"/>
</dbReference>
<dbReference type="Gene3D" id="3.30.1360.40">
    <property type="match status" value="1"/>
</dbReference>
<evidence type="ECO:0000256" key="2">
    <source>
        <dbReference type="ARBA" id="ARBA00022801"/>
    </source>
</evidence>
<dbReference type="GO" id="GO:0016787">
    <property type="term" value="F:hydrolase activity"/>
    <property type="evidence" value="ECO:0007669"/>
    <property type="project" value="UniProtKB-KW"/>
</dbReference>
<name>A0A1I0CMT5_9BACI</name>
<gene>
    <name evidence="5" type="ORF">SAMN05421676_103228</name>
</gene>
<accession>A0A1I0CMT5</accession>
<evidence type="ECO:0000313" key="5">
    <source>
        <dbReference type="EMBL" id="SET21027.1"/>
    </source>
</evidence>
<keyword evidence="1" id="KW-0547">Nucleotide-binding</keyword>
<dbReference type="InterPro" id="IPR029000">
    <property type="entry name" value="Cyclophilin-like_dom_sf"/>
</dbReference>
<dbReference type="OrthoDB" id="9778567at2"/>
<dbReference type="RefSeq" id="WP_093132931.1">
    <property type="nucleotide sequence ID" value="NZ_FOHJ01000003.1"/>
</dbReference>
<dbReference type="SUPFAM" id="SSF160467">
    <property type="entry name" value="PH0987 N-terminal domain-like"/>
    <property type="match status" value="1"/>
</dbReference>
<organism evidence="5 6">
    <name type="scientific">Salinibacillus kushneri</name>
    <dbReference type="NCBI Taxonomy" id="237682"/>
    <lineage>
        <taxon>Bacteria</taxon>
        <taxon>Bacillati</taxon>
        <taxon>Bacillota</taxon>
        <taxon>Bacilli</taxon>
        <taxon>Bacillales</taxon>
        <taxon>Bacillaceae</taxon>
        <taxon>Salinibacillus</taxon>
    </lineage>
</organism>
<reference evidence="6" key="1">
    <citation type="submission" date="2016-10" db="EMBL/GenBank/DDBJ databases">
        <authorList>
            <person name="Varghese N."/>
            <person name="Submissions S."/>
        </authorList>
    </citation>
    <scope>NUCLEOTIDE SEQUENCE [LARGE SCALE GENOMIC DNA]</scope>
    <source>
        <strain evidence="6">CGMCC 1.3566</strain>
    </source>
</reference>